<name>A0A9W9GJH3_9EURO</name>
<reference evidence="1" key="1">
    <citation type="submission" date="2022-11" db="EMBL/GenBank/DDBJ databases">
        <authorList>
            <person name="Petersen C."/>
        </authorList>
    </citation>
    <scope>NUCLEOTIDE SEQUENCE</scope>
    <source>
        <strain evidence="1">IBT 22155</strain>
    </source>
</reference>
<reference evidence="1" key="2">
    <citation type="journal article" date="2023" name="IMA Fungus">
        <title>Comparative genomic study of the Penicillium genus elucidates a diverse pangenome and 15 lateral gene transfer events.</title>
        <authorList>
            <person name="Petersen C."/>
            <person name="Sorensen T."/>
            <person name="Nielsen M.R."/>
            <person name="Sondergaard T.E."/>
            <person name="Sorensen J.L."/>
            <person name="Fitzpatrick D.A."/>
            <person name="Frisvad J.C."/>
            <person name="Nielsen K.L."/>
        </authorList>
    </citation>
    <scope>NUCLEOTIDE SEQUENCE</scope>
    <source>
        <strain evidence="1">IBT 22155</strain>
    </source>
</reference>
<dbReference type="AlphaFoldDB" id="A0A9W9GJH3"/>
<dbReference type="GeneID" id="81409295"/>
<organism evidence="1 2">
    <name type="scientific">Penicillium bovifimosum</name>
    <dbReference type="NCBI Taxonomy" id="126998"/>
    <lineage>
        <taxon>Eukaryota</taxon>
        <taxon>Fungi</taxon>
        <taxon>Dikarya</taxon>
        <taxon>Ascomycota</taxon>
        <taxon>Pezizomycotina</taxon>
        <taxon>Eurotiomycetes</taxon>
        <taxon>Eurotiomycetidae</taxon>
        <taxon>Eurotiales</taxon>
        <taxon>Aspergillaceae</taxon>
        <taxon>Penicillium</taxon>
    </lineage>
</organism>
<dbReference type="RefSeq" id="XP_056517924.1">
    <property type="nucleotide sequence ID" value="XM_056670125.1"/>
</dbReference>
<gene>
    <name evidence="1" type="ORF">N7515_009381</name>
</gene>
<keyword evidence="2" id="KW-1185">Reference proteome</keyword>
<accession>A0A9W9GJH3</accession>
<dbReference type="Proteomes" id="UP001149079">
    <property type="component" value="Unassembled WGS sequence"/>
</dbReference>
<proteinExistence type="predicted"/>
<sequence length="205" mass="23208">MTHKDQTPARIADVFKRYQQDREIVVKQFCILEAVVPAARKQIAAFQSDGGGEFDSYTVKNWAKIHDGQLRKSAVRAHYRLENTELLDDDVTVLLIPLAGYACWRLIFVRHKMNTLPAVKVIDVDHPVAGLIAVLYGVAEARWDLAPTPEIEVDHFTWFGRSVQHWCPTGRKLCLPNNAVGALLFWNGHTIDIDAIHHLSLPVYC</sequence>
<comment type="caution">
    <text evidence="1">The sequence shown here is derived from an EMBL/GenBank/DDBJ whole genome shotgun (WGS) entry which is preliminary data.</text>
</comment>
<protein>
    <submittedName>
        <fullName evidence="1">Uncharacterized protein</fullName>
    </submittedName>
</protein>
<evidence type="ECO:0000313" key="2">
    <source>
        <dbReference type="Proteomes" id="UP001149079"/>
    </source>
</evidence>
<dbReference type="EMBL" id="JAPQKL010000007">
    <property type="protein sequence ID" value="KAJ5121420.1"/>
    <property type="molecule type" value="Genomic_DNA"/>
</dbReference>
<evidence type="ECO:0000313" key="1">
    <source>
        <dbReference type="EMBL" id="KAJ5121420.1"/>
    </source>
</evidence>